<dbReference type="Gene3D" id="3.20.20.140">
    <property type="entry name" value="Metal-dependent hydrolases"/>
    <property type="match status" value="1"/>
</dbReference>
<evidence type="ECO:0000259" key="4">
    <source>
        <dbReference type="Pfam" id="PF01979"/>
    </source>
</evidence>
<name>A0ABR2HHA9_9EUKA</name>
<feature type="domain" description="Amidohydrolase-related" evidence="4">
    <location>
        <begin position="77"/>
        <end position="228"/>
    </location>
</feature>
<dbReference type="InterPro" id="IPR050138">
    <property type="entry name" value="DHOase/Allantoinase_Hydrolase"/>
</dbReference>
<evidence type="ECO:0000313" key="5">
    <source>
        <dbReference type="EMBL" id="KAK8846478.1"/>
    </source>
</evidence>
<dbReference type="InterPro" id="IPR002195">
    <property type="entry name" value="Dihydroorotase_CS"/>
</dbReference>
<keyword evidence="6" id="KW-1185">Reference proteome</keyword>
<dbReference type="EMBL" id="JAPFFF010000029">
    <property type="protein sequence ID" value="KAK8846478.1"/>
    <property type="molecule type" value="Genomic_DNA"/>
</dbReference>
<evidence type="ECO:0000256" key="2">
    <source>
        <dbReference type="ARBA" id="ARBA00022723"/>
    </source>
</evidence>
<sequence>MTYFPKSTPLSLSIPKTKPLSKPTVRELLLNITATLQPFPIPAIPTSALANIALSQLAAPSHETAARLHVLHVSTRNEVEMMTPSDDAEHKQMTAEGCVHHLWFTDADNERLGTRIKWNPTVKTAAHRDALRQAVLDGRIGIVATDSAPHLLSKKEGGVLTAASGGPMVQLLVTTMLEMFSPTTVVDKMCHKPARLFGVDRRGFIRTGCYAGLALIETKVDYEVTDAIVISRCGSTPLNGKYLHNRVVTT</sequence>
<dbReference type="Proteomes" id="UP001470230">
    <property type="component" value="Unassembled WGS sequence"/>
</dbReference>
<dbReference type="Gene3D" id="2.30.40.10">
    <property type="entry name" value="Urease, subunit C, domain 1"/>
    <property type="match status" value="1"/>
</dbReference>
<evidence type="ECO:0000256" key="3">
    <source>
        <dbReference type="ARBA" id="ARBA00022801"/>
    </source>
</evidence>
<reference evidence="5 6" key="1">
    <citation type="submission" date="2024-04" db="EMBL/GenBank/DDBJ databases">
        <title>Tritrichomonas musculus Genome.</title>
        <authorList>
            <person name="Alves-Ferreira E."/>
            <person name="Grigg M."/>
            <person name="Lorenzi H."/>
            <person name="Galac M."/>
        </authorList>
    </citation>
    <scope>NUCLEOTIDE SEQUENCE [LARGE SCALE GENOMIC DNA]</scope>
    <source>
        <strain evidence="5 6">EAF2021</strain>
    </source>
</reference>
<evidence type="ECO:0000256" key="1">
    <source>
        <dbReference type="ARBA" id="ARBA00001947"/>
    </source>
</evidence>
<gene>
    <name evidence="5" type="ORF">M9Y10_020501</name>
</gene>
<dbReference type="PROSITE" id="PS00483">
    <property type="entry name" value="DIHYDROOROTASE_2"/>
    <property type="match status" value="1"/>
</dbReference>
<dbReference type="PANTHER" id="PTHR43668">
    <property type="entry name" value="ALLANTOINASE"/>
    <property type="match status" value="1"/>
</dbReference>
<organism evidence="5 6">
    <name type="scientific">Tritrichomonas musculus</name>
    <dbReference type="NCBI Taxonomy" id="1915356"/>
    <lineage>
        <taxon>Eukaryota</taxon>
        <taxon>Metamonada</taxon>
        <taxon>Parabasalia</taxon>
        <taxon>Tritrichomonadida</taxon>
        <taxon>Tritrichomonadidae</taxon>
        <taxon>Tritrichomonas</taxon>
    </lineage>
</organism>
<comment type="caution">
    <text evidence="5">The sequence shown here is derived from an EMBL/GenBank/DDBJ whole genome shotgun (WGS) entry which is preliminary data.</text>
</comment>
<dbReference type="InterPro" id="IPR032466">
    <property type="entry name" value="Metal_Hydrolase"/>
</dbReference>
<protein>
    <recommendedName>
        <fullName evidence="4">Amidohydrolase-related domain-containing protein</fullName>
    </recommendedName>
</protein>
<dbReference type="SUPFAM" id="SSF51556">
    <property type="entry name" value="Metallo-dependent hydrolases"/>
    <property type="match status" value="1"/>
</dbReference>
<evidence type="ECO:0000313" key="6">
    <source>
        <dbReference type="Proteomes" id="UP001470230"/>
    </source>
</evidence>
<dbReference type="InterPro" id="IPR011059">
    <property type="entry name" value="Metal-dep_hydrolase_composite"/>
</dbReference>
<dbReference type="InterPro" id="IPR006680">
    <property type="entry name" value="Amidohydro-rel"/>
</dbReference>
<dbReference type="Pfam" id="PF01979">
    <property type="entry name" value="Amidohydro_1"/>
    <property type="match status" value="1"/>
</dbReference>
<keyword evidence="3" id="KW-0378">Hydrolase</keyword>
<keyword evidence="2" id="KW-0479">Metal-binding</keyword>
<accession>A0ABR2HHA9</accession>
<comment type="cofactor">
    <cofactor evidence="1">
        <name>Zn(2+)</name>
        <dbReference type="ChEBI" id="CHEBI:29105"/>
    </cofactor>
</comment>
<dbReference type="PANTHER" id="PTHR43668:SF4">
    <property type="entry name" value="ALLANTOINASE"/>
    <property type="match status" value="1"/>
</dbReference>
<proteinExistence type="predicted"/>